<protein>
    <submittedName>
        <fullName evidence="2">3',5'-cyclic adenosine monophosphate phosphodiesterase CpdA</fullName>
        <ecNumber evidence="2">3.1.4.53</ecNumber>
    </submittedName>
</protein>
<gene>
    <name evidence="2" type="primary">cpdA_3</name>
    <name evidence="2" type="ORF">PAA8504_03565</name>
</gene>
<keyword evidence="2" id="KW-0378">Hydrolase</keyword>
<evidence type="ECO:0000313" key="2">
    <source>
        <dbReference type="EMBL" id="SPJ25714.1"/>
    </source>
</evidence>
<sequence>MKILFVSDLHLDHWADAGLDPLAAVPQSTWDQVEALFIVGDLTNAPEVGWPRVFNHVGRYVPLDRVTVTPGNHDYYKFCLDGDDRLAAIATEAGVTFAQKAEILLGGCRILCCTLWTDFALTGERETARGMAMSEAGAQMNDYRYIRIGNEDFRRATPADTARVHADHRAWLEDRLAQPFDGPTIVATHHAPHADCLVPPLSRVDAAYASDLSDLIMAHAPAAWIYGHTHTPRAFSVGQTRLRNVSLGYPYQVPDAEIATQLLQGLAEVENGRFALTSTDGRSVDPEAET</sequence>
<dbReference type="EMBL" id="ONZF01000011">
    <property type="protein sequence ID" value="SPJ25714.1"/>
    <property type="molecule type" value="Genomic_DNA"/>
</dbReference>
<dbReference type="PANTHER" id="PTHR37844">
    <property type="entry name" value="SER/THR PROTEIN PHOSPHATASE SUPERFAMILY (AFU_ORTHOLOGUE AFUA_1G14840)"/>
    <property type="match status" value="1"/>
</dbReference>
<accession>A0A2R8BZY0</accession>
<dbReference type="GO" id="GO:0004115">
    <property type="term" value="F:3',5'-cyclic-AMP phosphodiesterase activity"/>
    <property type="evidence" value="ECO:0007669"/>
    <property type="project" value="UniProtKB-EC"/>
</dbReference>
<organism evidence="2 3">
    <name type="scientific">Palleronia abyssalis</name>
    <dbReference type="NCBI Taxonomy" id="1501240"/>
    <lineage>
        <taxon>Bacteria</taxon>
        <taxon>Pseudomonadati</taxon>
        <taxon>Pseudomonadota</taxon>
        <taxon>Alphaproteobacteria</taxon>
        <taxon>Rhodobacterales</taxon>
        <taxon>Roseobacteraceae</taxon>
        <taxon>Palleronia</taxon>
    </lineage>
</organism>
<dbReference type="PANTHER" id="PTHR37844:SF2">
    <property type="entry name" value="SER_THR PROTEIN PHOSPHATASE SUPERFAMILY (AFU_ORTHOLOGUE AFUA_1G14840)"/>
    <property type="match status" value="1"/>
</dbReference>
<feature type="domain" description="Calcineurin-like phosphoesterase" evidence="1">
    <location>
        <begin position="1"/>
        <end position="232"/>
    </location>
</feature>
<evidence type="ECO:0000313" key="3">
    <source>
        <dbReference type="Proteomes" id="UP000244912"/>
    </source>
</evidence>
<dbReference type="RefSeq" id="WP_108895449.1">
    <property type="nucleotide sequence ID" value="NZ_ONZF01000011.1"/>
</dbReference>
<keyword evidence="3" id="KW-1185">Reference proteome</keyword>
<dbReference type="Gene3D" id="3.60.21.10">
    <property type="match status" value="2"/>
</dbReference>
<proteinExistence type="predicted"/>
<name>A0A2R8BZY0_9RHOB</name>
<dbReference type="InterPro" id="IPR004843">
    <property type="entry name" value="Calcineurin-like_PHP"/>
</dbReference>
<reference evidence="2 3" key="1">
    <citation type="submission" date="2018-03" db="EMBL/GenBank/DDBJ databases">
        <authorList>
            <person name="Keele B.F."/>
        </authorList>
    </citation>
    <scope>NUCLEOTIDE SEQUENCE [LARGE SCALE GENOMIC DNA]</scope>
    <source>
        <strain evidence="2 3">CECT 8504</strain>
    </source>
</reference>
<dbReference type="Pfam" id="PF00149">
    <property type="entry name" value="Metallophos"/>
    <property type="match status" value="1"/>
</dbReference>
<dbReference type="EC" id="3.1.4.53" evidence="2"/>
<dbReference type="InterPro" id="IPR029052">
    <property type="entry name" value="Metallo-depent_PP-like"/>
</dbReference>
<evidence type="ECO:0000259" key="1">
    <source>
        <dbReference type="Pfam" id="PF00149"/>
    </source>
</evidence>
<dbReference type="SUPFAM" id="SSF56300">
    <property type="entry name" value="Metallo-dependent phosphatases"/>
    <property type="match status" value="1"/>
</dbReference>
<dbReference type="Proteomes" id="UP000244912">
    <property type="component" value="Unassembled WGS sequence"/>
</dbReference>
<dbReference type="OrthoDB" id="356681at2"/>
<dbReference type="AlphaFoldDB" id="A0A2R8BZY0"/>